<evidence type="ECO:0000313" key="1">
    <source>
        <dbReference type="EMBL" id="KAH3898334.1"/>
    </source>
</evidence>
<dbReference type="Proteomes" id="UP000828390">
    <property type="component" value="Unassembled WGS sequence"/>
</dbReference>
<reference evidence="1" key="2">
    <citation type="submission" date="2020-11" db="EMBL/GenBank/DDBJ databases">
        <authorList>
            <person name="McCartney M.A."/>
            <person name="Auch B."/>
            <person name="Kono T."/>
            <person name="Mallez S."/>
            <person name="Becker A."/>
            <person name="Gohl D.M."/>
            <person name="Silverstein K.A.T."/>
            <person name="Koren S."/>
            <person name="Bechman K.B."/>
            <person name="Herman A."/>
            <person name="Abrahante J.E."/>
            <person name="Garbe J."/>
        </authorList>
    </citation>
    <scope>NUCLEOTIDE SEQUENCE</scope>
    <source>
        <strain evidence="1">Duluth1</strain>
        <tissue evidence="1">Whole animal</tissue>
    </source>
</reference>
<keyword evidence="2" id="KW-1185">Reference proteome</keyword>
<organism evidence="1 2">
    <name type="scientific">Dreissena polymorpha</name>
    <name type="common">Zebra mussel</name>
    <name type="synonym">Mytilus polymorpha</name>
    <dbReference type="NCBI Taxonomy" id="45954"/>
    <lineage>
        <taxon>Eukaryota</taxon>
        <taxon>Metazoa</taxon>
        <taxon>Spiralia</taxon>
        <taxon>Lophotrochozoa</taxon>
        <taxon>Mollusca</taxon>
        <taxon>Bivalvia</taxon>
        <taxon>Autobranchia</taxon>
        <taxon>Heteroconchia</taxon>
        <taxon>Euheterodonta</taxon>
        <taxon>Imparidentia</taxon>
        <taxon>Neoheterodontei</taxon>
        <taxon>Myida</taxon>
        <taxon>Dreissenoidea</taxon>
        <taxon>Dreissenidae</taxon>
        <taxon>Dreissena</taxon>
    </lineage>
</organism>
<dbReference type="EMBL" id="JAIWYP010000001">
    <property type="protein sequence ID" value="KAH3898334.1"/>
    <property type="molecule type" value="Genomic_DNA"/>
</dbReference>
<name>A0A9D4SA82_DREPO</name>
<evidence type="ECO:0008006" key="3">
    <source>
        <dbReference type="Google" id="ProtNLM"/>
    </source>
</evidence>
<dbReference type="AlphaFoldDB" id="A0A9D4SA82"/>
<proteinExistence type="predicted"/>
<gene>
    <name evidence="1" type="ORF">DPMN_022562</name>
</gene>
<comment type="caution">
    <text evidence="1">The sequence shown here is derived from an EMBL/GenBank/DDBJ whole genome shotgun (WGS) entry which is preliminary data.</text>
</comment>
<reference evidence="1" key="1">
    <citation type="journal article" date="2019" name="bioRxiv">
        <title>The Genome of the Zebra Mussel, Dreissena polymorpha: A Resource for Invasive Species Research.</title>
        <authorList>
            <person name="McCartney M.A."/>
            <person name="Auch B."/>
            <person name="Kono T."/>
            <person name="Mallez S."/>
            <person name="Zhang Y."/>
            <person name="Obille A."/>
            <person name="Becker A."/>
            <person name="Abrahante J.E."/>
            <person name="Garbe J."/>
            <person name="Badalamenti J.P."/>
            <person name="Herman A."/>
            <person name="Mangelson H."/>
            <person name="Liachko I."/>
            <person name="Sullivan S."/>
            <person name="Sone E.D."/>
            <person name="Koren S."/>
            <person name="Silverstein K.A.T."/>
            <person name="Beckman K.B."/>
            <person name="Gohl D.M."/>
        </authorList>
    </citation>
    <scope>NUCLEOTIDE SEQUENCE</scope>
    <source>
        <strain evidence="1">Duluth1</strain>
        <tissue evidence="1">Whole animal</tissue>
    </source>
</reference>
<dbReference type="InterPro" id="IPR011333">
    <property type="entry name" value="SKP1/BTB/POZ_sf"/>
</dbReference>
<dbReference type="Gene3D" id="3.30.710.10">
    <property type="entry name" value="Potassium Channel Kv1.1, Chain A"/>
    <property type="match status" value="1"/>
</dbReference>
<dbReference type="SUPFAM" id="SSF54695">
    <property type="entry name" value="POZ domain"/>
    <property type="match status" value="1"/>
</dbReference>
<protein>
    <recommendedName>
        <fullName evidence="3">Potassium channel tetramerisation-type BTB domain-containing protein</fullName>
    </recommendedName>
</protein>
<evidence type="ECO:0000313" key="2">
    <source>
        <dbReference type="Proteomes" id="UP000828390"/>
    </source>
</evidence>
<sequence>MFSGSPDIDKDKDGRYEIDCDSKIFGHILEFLRLEILPKGDDVDAVLNYSEFFGLYELSDKIRKQHGYPSKQMSEDRFW</sequence>
<accession>A0A9D4SA82</accession>